<protein>
    <submittedName>
        <fullName evidence="5">Transcriptional regulator, LacI family</fullName>
    </submittedName>
</protein>
<evidence type="ECO:0000256" key="3">
    <source>
        <dbReference type="ARBA" id="ARBA00023163"/>
    </source>
</evidence>
<evidence type="ECO:0000256" key="2">
    <source>
        <dbReference type="ARBA" id="ARBA00023125"/>
    </source>
</evidence>
<evidence type="ECO:0000259" key="4">
    <source>
        <dbReference type="PROSITE" id="PS50932"/>
    </source>
</evidence>
<dbReference type="CDD" id="cd01392">
    <property type="entry name" value="HTH_LacI"/>
    <property type="match status" value="1"/>
</dbReference>
<dbReference type="InterPro" id="IPR046335">
    <property type="entry name" value="LacI/GalR-like_sensor"/>
</dbReference>
<dbReference type="Pfam" id="PF13377">
    <property type="entry name" value="Peripla_BP_3"/>
    <property type="match status" value="1"/>
</dbReference>
<keyword evidence="3" id="KW-0804">Transcription</keyword>
<dbReference type="PANTHER" id="PTHR30146">
    <property type="entry name" value="LACI-RELATED TRANSCRIPTIONAL REPRESSOR"/>
    <property type="match status" value="1"/>
</dbReference>
<dbReference type="SMART" id="SM00354">
    <property type="entry name" value="HTH_LACI"/>
    <property type="match status" value="1"/>
</dbReference>
<dbReference type="InterPro" id="IPR010982">
    <property type="entry name" value="Lambda_DNA-bd_dom_sf"/>
</dbReference>
<dbReference type="InterPro" id="IPR000843">
    <property type="entry name" value="HTH_LacI"/>
</dbReference>
<dbReference type="InterPro" id="IPR028082">
    <property type="entry name" value="Peripla_BP_I"/>
</dbReference>
<dbReference type="STRING" id="700015.Corgl_0366"/>
<dbReference type="eggNOG" id="COG1609">
    <property type="taxonomic scope" value="Bacteria"/>
</dbReference>
<dbReference type="PROSITE" id="PS50932">
    <property type="entry name" value="HTH_LACI_2"/>
    <property type="match status" value="1"/>
</dbReference>
<feature type="domain" description="HTH lacI-type" evidence="4">
    <location>
        <begin position="4"/>
        <end position="47"/>
    </location>
</feature>
<dbReference type="EMBL" id="CP002628">
    <property type="protein sequence ID" value="AEB06485.1"/>
    <property type="molecule type" value="Genomic_DNA"/>
</dbReference>
<sequence>MSKVSIREISRRTGFSPATVSNALNNRPGVGSQNAAAIIRTARELGYYYVKKLKRIQFVIARQSGRMIDEGSFRLAVINGIECEAKRHGLSTSYVTIELTDTVSRRRQATSIISDTASGVILLGTEMLEKDYQLFSGTKQPLVVVDGKSDNMFFETIVFSNEGSAYHAVNHLIKNGHRKIGYLAGGLRIRNFPIRERGYRRALEDAGIPVRDCYKVLLGTEKPETAANDMLAWLDTNPELPTAFFADNDALAVGAMSALGNKGYSVPDDISMVGFDDVEYAAIARPPLTTIHVPRFEIGRMAVQRLIAQTESQKPFTCVTHVSTSLVERESVRSV</sequence>
<dbReference type="KEGG" id="cgo:Corgl_0366"/>
<accession>F2NAF8</accession>
<evidence type="ECO:0000256" key="1">
    <source>
        <dbReference type="ARBA" id="ARBA00023015"/>
    </source>
</evidence>
<proteinExistence type="predicted"/>
<dbReference type="OrthoDB" id="9785139at2"/>
<dbReference type="SUPFAM" id="SSF53822">
    <property type="entry name" value="Periplasmic binding protein-like I"/>
    <property type="match status" value="1"/>
</dbReference>
<keyword evidence="2" id="KW-0238">DNA-binding</keyword>
<reference evidence="6" key="1">
    <citation type="journal article" date="2013" name="Stand. Genomic Sci.">
        <title>Complete genome sequence of Coriobacterium glomerans type strain (PW2(T)) from the midgut of Pyrrhocoris apterus L. (red soldier bug).</title>
        <authorList>
            <person name="Stackebrandt E."/>
            <person name="Zeytun A."/>
            <person name="Lapidus A."/>
            <person name="Nolan M."/>
            <person name="Lucas S."/>
            <person name="Hammon N."/>
            <person name="Deshpande S."/>
            <person name="Cheng J.F."/>
            <person name="Tapia R."/>
            <person name="Goodwin L.A."/>
            <person name="Pitluck S."/>
            <person name="Liolios K."/>
            <person name="Pagani I."/>
            <person name="Ivanova N."/>
            <person name="Mavromatis K."/>
            <person name="Mikhailova N."/>
            <person name="Huntemann M."/>
            <person name="Pati A."/>
            <person name="Chen A."/>
            <person name="Palaniappan K."/>
            <person name="Chang Y.J."/>
            <person name="Land M."/>
            <person name="Hauser L."/>
            <person name="Rohde M."/>
            <person name="Pukall R."/>
            <person name="Goker M."/>
            <person name="Detter J.C."/>
            <person name="Woyke T."/>
            <person name="Bristow J."/>
            <person name="Eisen J.A."/>
            <person name="Markowitz V."/>
            <person name="Hugenholtz P."/>
            <person name="Kyrpides N.C."/>
            <person name="Klenk H.P."/>
        </authorList>
    </citation>
    <scope>NUCLEOTIDE SEQUENCE</scope>
    <source>
        <strain evidence="6">ATCC 49209 / DSM 20642 / JCM 10262 / PW2</strain>
    </source>
</reference>
<name>F2NAF8_CORGP</name>
<dbReference type="SUPFAM" id="SSF47413">
    <property type="entry name" value="lambda repressor-like DNA-binding domains"/>
    <property type="match status" value="1"/>
</dbReference>
<dbReference type="RefSeq" id="WP_013708228.1">
    <property type="nucleotide sequence ID" value="NC_015389.1"/>
</dbReference>
<dbReference type="GO" id="GO:0003700">
    <property type="term" value="F:DNA-binding transcription factor activity"/>
    <property type="evidence" value="ECO:0007669"/>
    <property type="project" value="TreeGrafter"/>
</dbReference>
<evidence type="ECO:0000313" key="5">
    <source>
        <dbReference type="EMBL" id="AEB06485.1"/>
    </source>
</evidence>
<dbReference type="Gene3D" id="1.10.260.40">
    <property type="entry name" value="lambda repressor-like DNA-binding domains"/>
    <property type="match status" value="1"/>
</dbReference>
<keyword evidence="1" id="KW-0805">Transcription regulation</keyword>
<evidence type="ECO:0000313" key="6">
    <source>
        <dbReference type="Proteomes" id="UP000006851"/>
    </source>
</evidence>
<gene>
    <name evidence="5" type="ordered locus">Corgl_0366</name>
</gene>
<dbReference type="PANTHER" id="PTHR30146:SF109">
    <property type="entry name" value="HTH-TYPE TRANSCRIPTIONAL REGULATOR GALS"/>
    <property type="match status" value="1"/>
</dbReference>
<dbReference type="HOGENOM" id="CLU_037628_6_2_11"/>
<dbReference type="GO" id="GO:0000976">
    <property type="term" value="F:transcription cis-regulatory region binding"/>
    <property type="evidence" value="ECO:0007669"/>
    <property type="project" value="TreeGrafter"/>
</dbReference>
<keyword evidence="6" id="KW-1185">Reference proteome</keyword>
<dbReference type="AlphaFoldDB" id="F2NAF8"/>
<organism evidence="5 6">
    <name type="scientific">Coriobacterium glomerans (strain ATCC 49209 / DSM 20642 / JCM 10262 / PW2)</name>
    <dbReference type="NCBI Taxonomy" id="700015"/>
    <lineage>
        <taxon>Bacteria</taxon>
        <taxon>Bacillati</taxon>
        <taxon>Actinomycetota</taxon>
        <taxon>Coriobacteriia</taxon>
        <taxon>Coriobacteriales</taxon>
        <taxon>Coriobacteriaceae</taxon>
        <taxon>Coriobacterium</taxon>
    </lineage>
</organism>
<dbReference type="Gene3D" id="3.40.50.2300">
    <property type="match status" value="2"/>
</dbReference>
<dbReference type="Proteomes" id="UP000006851">
    <property type="component" value="Chromosome"/>
</dbReference>